<sequence>MARIVSILLLYLSVSLPSLPTYGVTAASLQVDTTAGSFIGQQLSSGLDRWLGVPFAEPPVGSLRFKAPVPIIKPSQTVKNGSNFGNACPQVPSDSLGAPMAEDCLFLNVFRPSSVPTSEKLPTLVWFYGGAFMNGAASNPMFDPTFLIQRSLAIGKPIMFVSVNYRVNTFGFLASRFVPPGDLNAGLQDQRAALTFLQENLAAFGGDPAKVTIWGQSAGAGSVEAQILFPSPRRLFRAAIMDSSTGPFKTAPPASRYDDPGFPYARLLAGVGCSSGPASFSCLQKVPFELLHNVTVNLTHSVLNSQLWQPAVGPAGSFISERPSERIASGNFLHIPILAGTNLNEGTTFSGSVKNVTVAPDEETAAFDTFLKKLFIDPSTISQDVFDTINKLYPANDSSLGGAFNTGDSLFDRAEAWYTDNQYLSPRRLLFHKAAPLQPLFAYFFKEFIPGQDPTNGVFHASELILLFGQAPAVEQDFASQMADFYVNFISDLHPGAPWPQYELATKSVLQLMRDNITAIPDDFLLEKTNFLDSSRVLTEFQK</sequence>
<evidence type="ECO:0000313" key="6">
    <source>
        <dbReference type="Proteomes" id="UP000256964"/>
    </source>
</evidence>
<dbReference type="InterPro" id="IPR002018">
    <property type="entry name" value="CarbesteraseB"/>
</dbReference>
<dbReference type="InterPro" id="IPR029058">
    <property type="entry name" value="AB_hydrolase_fold"/>
</dbReference>
<organism evidence="5 6">
    <name type="scientific">Lentinus brumalis</name>
    <dbReference type="NCBI Taxonomy" id="2498619"/>
    <lineage>
        <taxon>Eukaryota</taxon>
        <taxon>Fungi</taxon>
        <taxon>Dikarya</taxon>
        <taxon>Basidiomycota</taxon>
        <taxon>Agaricomycotina</taxon>
        <taxon>Agaricomycetes</taxon>
        <taxon>Polyporales</taxon>
        <taxon>Polyporaceae</taxon>
        <taxon>Lentinus</taxon>
    </lineage>
</organism>
<dbReference type="OrthoDB" id="408631at2759"/>
<dbReference type="InterPro" id="IPR019819">
    <property type="entry name" value="Carboxylesterase_B_CS"/>
</dbReference>
<dbReference type="PROSITE" id="PS00122">
    <property type="entry name" value="CARBOXYLESTERASE_B_1"/>
    <property type="match status" value="1"/>
</dbReference>
<proteinExistence type="inferred from homology"/>
<accession>A0A371DH99</accession>
<evidence type="ECO:0000313" key="5">
    <source>
        <dbReference type="EMBL" id="RDX51883.1"/>
    </source>
</evidence>
<dbReference type="InterPro" id="IPR050309">
    <property type="entry name" value="Type-B_Carboxylest/Lipase"/>
</dbReference>
<evidence type="ECO:0000256" key="1">
    <source>
        <dbReference type="ARBA" id="ARBA00005964"/>
    </source>
</evidence>
<feature type="signal peptide" evidence="3">
    <location>
        <begin position="1"/>
        <end position="17"/>
    </location>
</feature>
<dbReference type="STRING" id="139420.A0A371DH99"/>
<dbReference type="SUPFAM" id="SSF53474">
    <property type="entry name" value="alpha/beta-Hydrolases"/>
    <property type="match status" value="1"/>
</dbReference>
<dbReference type="EMBL" id="KZ857392">
    <property type="protein sequence ID" value="RDX51883.1"/>
    <property type="molecule type" value="Genomic_DNA"/>
</dbReference>
<dbReference type="PROSITE" id="PS00941">
    <property type="entry name" value="CARBOXYLESTERASE_B_2"/>
    <property type="match status" value="1"/>
</dbReference>
<gene>
    <name evidence="5" type="ORF">OH76DRAFT_1346052</name>
</gene>
<evidence type="ECO:0000256" key="2">
    <source>
        <dbReference type="ARBA" id="ARBA00022801"/>
    </source>
</evidence>
<dbReference type="Gene3D" id="3.40.50.1820">
    <property type="entry name" value="alpha/beta hydrolase"/>
    <property type="match status" value="1"/>
</dbReference>
<dbReference type="Pfam" id="PF00135">
    <property type="entry name" value="COesterase"/>
    <property type="match status" value="1"/>
</dbReference>
<dbReference type="AlphaFoldDB" id="A0A371DH99"/>
<dbReference type="EC" id="3.1.1.-" evidence="3"/>
<protein>
    <recommendedName>
        <fullName evidence="3">Carboxylic ester hydrolase</fullName>
        <ecNumber evidence="3">3.1.1.-</ecNumber>
    </recommendedName>
</protein>
<keyword evidence="3" id="KW-0732">Signal</keyword>
<keyword evidence="2 3" id="KW-0378">Hydrolase</keyword>
<feature type="domain" description="Carboxylesterase type B" evidence="4">
    <location>
        <begin position="29"/>
        <end position="516"/>
    </location>
</feature>
<name>A0A371DH99_9APHY</name>
<dbReference type="InterPro" id="IPR019826">
    <property type="entry name" value="Carboxylesterase_B_AS"/>
</dbReference>
<evidence type="ECO:0000256" key="3">
    <source>
        <dbReference type="RuleBase" id="RU361235"/>
    </source>
</evidence>
<comment type="similarity">
    <text evidence="1 3">Belongs to the type-B carboxylesterase/lipase family.</text>
</comment>
<dbReference type="GO" id="GO:0016787">
    <property type="term" value="F:hydrolase activity"/>
    <property type="evidence" value="ECO:0007669"/>
    <property type="project" value="UniProtKB-KW"/>
</dbReference>
<keyword evidence="6" id="KW-1185">Reference proteome</keyword>
<feature type="chain" id="PRO_5016477391" description="Carboxylic ester hydrolase" evidence="3">
    <location>
        <begin position="18"/>
        <end position="543"/>
    </location>
</feature>
<reference evidence="5 6" key="1">
    <citation type="journal article" date="2018" name="Biotechnol. Biofuels">
        <title>Integrative visual omics of the white-rot fungus Polyporus brumalis exposes the biotechnological potential of its oxidative enzymes for delignifying raw plant biomass.</title>
        <authorList>
            <person name="Miyauchi S."/>
            <person name="Rancon A."/>
            <person name="Drula E."/>
            <person name="Hage H."/>
            <person name="Chaduli D."/>
            <person name="Favel A."/>
            <person name="Grisel S."/>
            <person name="Henrissat B."/>
            <person name="Herpoel-Gimbert I."/>
            <person name="Ruiz-Duenas F.J."/>
            <person name="Chevret D."/>
            <person name="Hainaut M."/>
            <person name="Lin J."/>
            <person name="Wang M."/>
            <person name="Pangilinan J."/>
            <person name="Lipzen A."/>
            <person name="Lesage-Meessen L."/>
            <person name="Navarro D."/>
            <person name="Riley R."/>
            <person name="Grigoriev I.V."/>
            <person name="Zhou S."/>
            <person name="Raouche S."/>
            <person name="Rosso M.N."/>
        </authorList>
    </citation>
    <scope>NUCLEOTIDE SEQUENCE [LARGE SCALE GENOMIC DNA]</scope>
    <source>
        <strain evidence="5 6">BRFM 1820</strain>
    </source>
</reference>
<evidence type="ECO:0000259" key="4">
    <source>
        <dbReference type="Pfam" id="PF00135"/>
    </source>
</evidence>
<dbReference type="PANTHER" id="PTHR11559">
    <property type="entry name" value="CARBOXYLESTERASE"/>
    <property type="match status" value="1"/>
</dbReference>
<dbReference type="Proteomes" id="UP000256964">
    <property type="component" value="Unassembled WGS sequence"/>
</dbReference>